<accession>A0AAD5M507</accession>
<reference evidence="1" key="1">
    <citation type="submission" date="2021-06" db="EMBL/GenBank/DDBJ databases">
        <title>Parelaphostrongylus tenuis whole genome reference sequence.</title>
        <authorList>
            <person name="Garwood T.J."/>
            <person name="Larsen P.A."/>
            <person name="Fountain-Jones N.M."/>
            <person name="Garbe J.R."/>
            <person name="Macchietto M.G."/>
            <person name="Kania S.A."/>
            <person name="Gerhold R.W."/>
            <person name="Richards J.E."/>
            <person name="Wolf T.M."/>
        </authorList>
    </citation>
    <scope>NUCLEOTIDE SEQUENCE</scope>
    <source>
        <strain evidence="1">MNPRO001-30</strain>
        <tissue evidence="1">Meninges</tissue>
    </source>
</reference>
<name>A0AAD5M507_PARTN</name>
<sequence length="167" mass="18205">MDSSLCECLLEAINEKSFEHGKTYNHSGFSTNHCLAVLGCGVMPQGQARSWRFTVSGFSLPVNMAYSDSLTVRAQFPGFAATREAASSFASRLVMQTVTDVLGEQGRSAGLSDFIISNILNQLMIQISYEPLECKDASAIKPNLMSTFSNSNIGSKRSTYGFYELLS</sequence>
<evidence type="ECO:0000313" key="1">
    <source>
        <dbReference type="EMBL" id="KAJ1352307.1"/>
    </source>
</evidence>
<proteinExistence type="predicted"/>
<keyword evidence="2" id="KW-1185">Reference proteome</keyword>
<dbReference type="AlphaFoldDB" id="A0AAD5M507"/>
<protein>
    <submittedName>
        <fullName evidence="1">Uncharacterized protein</fullName>
    </submittedName>
</protein>
<evidence type="ECO:0000313" key="2">
    <source>
        <dbReference type="Proteomes" id="UP001196413"/>
    </source>
</evidence>
<gene>
    <name evidence="1" type="ORF">KIN20_008616</name>
</gene>
<comment type="caution">
    <text evidence="1">The sequence shown here is derived from an EMBL/GenBank/DDBJ whole genome shotgun (WGS) entry which is preliminary data.</text>
</comment>
<organism evidence="1 2">
    <name type="scientific">Parelaphostrongylus tenuis</name>
    <name type="common">Meningeal worm</name>
    <dbReference type="NCBI Taxonomy" id="148309"/>
    <lineage>
        <taxon>Eukaryota</taxon>
        <taxon>Metazoa</taxon>
        <taxon>Ecdysozoa</taxon>
        <taxon>Nematoda</taxon>
        <taxon>Chromadorea</taxon>
        <taxon>Rhabditida</taxon>
        <taxon>Rhabditina</taxon>
        <taxon>Rhabditomorpha</taxon>
        <taxon>Strongyloidea</taxon>
        <taxon>Metastrongylidae</taxon>
        <taxon>Parelaphostrongylus</taxon>
    </lineage>
</organism>
<dbReference type="Proteomes" id="UP001196413">
    <property type="component" value="Unassembled WGS sequence"/>
</dbReference>
<dbReference type="EMBL" id="JAHQIW010001353">
    <property type="protein sequence ID" value="KAJ1352307.1"/>
    <property type="molecule type" value="Genomic_DNA"/>
</dbReference>